<organism evidence="1 2">
    <name type="scientific">Mucuna pruriens</name>
    <name type="common">Velvet bean</name>
    <name type="synonym">Dolichos pruriens</name>
    <dbReference type="NCBI Taxonomy" id="157652"/>
    <lineage>
        <taxon>Eukaryota</taxon>
        <taxon>Viridiplantae</taxon>
        <taxon>Streptophyta</taxon>
        <taxon>Embryophyta</taxon>
        <taxon>Tracheophyta</taxon>
        <taxon>Spermatophyta</taxon>
        <taxon>Magnoliopsida</taxon>
        <taxon>eudicotyledons</taxon>
        <taxon>Gunneridae</taxon>
        <taxon>Pentapetalae</taxon>
        <taxon>rosids</taxon>
        <taxon>fabids</taxon>
        <taxon>Fabales</taxon>
        <taxon>Fabaceae</taxon>
        <taxon>Papilionoideae</taxon>
        <taxon>50 kb inversion clade</taxon>
        <taxon>NPAAA clade</taxon>
        <taxon>indigoferoid/millettioid clade</taxon>
        <taxon>Phaseoleae</taxon>
        <taxon>Mucuna</taxon>
    </lineage>
</organism>
<protein>
    <submittedName>
        <fullName evidence="1">Uncharacterized protein</fullName>
    </submittedName>
</protein>
<feature type="non-terminal residue" evidence="1">
    <location>
        <position position="1"/>
    </location>
</feature>
<accession>A0A371FQJ1</accession>
<proteinExistence type="predicted"/>
<feature type="non-terminal residue" evidence="1">
    <location>
        <position position="99"/>
    </location>
</feature>
<dbReference type="Proteomes" id="UP000257109">
    <property type="component" value="Unassembled WGS sequence"/>
</dbReference>
<sequence length="99" mass="11194">LPSTENVLRHVPRLSRSWQLPVIKCGLHVEKSTTKDSTFKPINAIKEPRSQTPEIRDLNLEVALHSMIMTLKPGPFSNSLYKRPLTSMGELRAWASVCI</sequence>
<keyword evidence="2" id="KW-1185">Reference proteome</keyword>
<dbReference type="AlphaFoldDB" id="A0A371FQJ1"/>
<reference evidence="1" key="1">
    <citation type="submission" date="2018-05" db="EMBL/GenBank/DDBJ databases">
        <title>Draft genome of Mucuna pruriens seed.</title>
        <authorList>
            <person name="Nnadi N.E."/>
            <person name="Vos R."/>
            <person name="Hasami M.H."/>
            <person name="Devisetty U.K."/>
            <person name="Aguiy J.C."/>
        </authorList>
    </citation>
    <scope>NUCLEOTIDE SEQUENCE [LARGE SCALE GENOMIC DNA]</scope>
    <source>
        <strain evidence="1">JCA_2017</strain>
    </source>
</reference>
<name>A0A371FQJ1_MUCPR</name>
<dbReference type="OrthoDB" id="1737504at2759"/>
<dbReference type="EMBL" id="QJKJ01008163">
    <property type="protein sequence ID" value="RDX80597.1"/>
    <property type="molecule type" value="Genomic_DNA"/>
</dbReference>
<evidence type="ECO:0000313" key="1">
    <source>
        <dbReference type="EMBL" id="RDX80597.1"/>
    </source>
</evidence>
<comment type="caution">
    <text evidence="1">The sequence shown here is derived from an EMBL/GenBank/DDBJ whole genome shotgun (WGS) entry which is preliminary data.</text>
</comment>
<evidence type="ECO:0000313" key="2">
    <source>
        <dbReference type="Proteomes" id="UP000257109"/>
    </source>
</evidence>
<gene>
    <name evidence="1" type="ORF">CR513_38849</name>
</gene>